<keyword evidence="2" id="KW-1185">Reference proteome</keyword>
<dbReference type="Gene3D" id="2.160.20.10">
    <property type="entry name" value="Single-stranded right-handed beta-helix, Pectin lyase-like"/>
    <property type="match status" value="1"/>
</dbReference>
<comment type="caution">
    <text evidence="1">The sequence shown here is derived from an EMBL/GenBank/DDBJ whole genome shotgun (WGS) entry which is preliminary data.</text>
</comment>
<evidence type="ECO:0000313" key="1">
    <source>
        <dbReference type="EMBL" id="PSK89767.1"/>
    </source>
</evidence>
<accession>A0A2P8CXV2</accession>
<reference evidence="1 2" key="1">
    <citation type="submission" date="2018-03" db="EMBL/GenBank/DDBJ databases">
        <title>Genomic Encyclopedia of Type Strains, Phase III (KMG-III): the genomes of soil and plant-associated and newly described type strains.</title>
        <authorList>
            <person name="Whitman W."/>
        </authorList>
    </citation>
    <scope>NUCLEOTIDE SEQUENCE [LARGE SCALE GENOMIC DNA]</scope>
    <source>
        <strain evidence="1 2">CGMCC 1.12700</strain>
    </source>
</reference>
<dbReference type="EMBL" id="PYGD01000010">
    <property type="protein sequence ID" value="PSK89767.1"/>
    <property type="molecule type" value="Genomic_DNA"/>
</dbReference>
<dbReference type="Proteomes" id="UP000240572">
    <property type="component" value="Unassembled WGS sequence"/>
</dbReference>
<sequence>MYYPKISDMTSASSVPVGEELIVGGYSTEGGPGGGTFIYIPGASPVPEDEGIHFVKTGGYFKRLYTGVINASWFGAQGDGEDDSAHLQKAIDYCIAHNVNLHLDGNFTIKDSLVIKRKERCYHDYMTISGGGLYSDKEIPLFTVHTTEHVPVSQLIRFREVVFSGIPDVTTYVLDRNKYIRVSFDGCSFVGIRLLTSLYYLQSIYLINCEARNWKGVFLSTVNGCYDIKITHSLFEAGESFADLSAIGNADDPDEVHLVSNVSISNCVIEGLKGFGIKYKNTSSLSASFNYFEQNLGGDILGDGNTVLAQPNRGVSFIGNFHHFVGNNNHYPVTWGATLGGVSLSNNTNTNLNAFTTSVSDVFHANAATFDQDNSATRFGTDKIHFGNVLPSVNGGVVDYRDKIPVGSVIYNTDINTQNAHAGWICTAPGTYSTAQWKPFGTTRPLIENKGVSLDGSENLNQVHESGYYFPVLPGAWLNTGSNFPVQKRGTLRVYYVESAVTEDLVQTYTVIPTDATERTRTFSRTYFGNGAHWTAWKELAINQSGTTTGRPTGNVAGDAYFDTTLGMPVWWNGSTWVAAAPDAGASVKGLVRKAAAVANSAAQAAGTTPTKAEFDALLQELRNLKTALNAAGHIS</sequence>
<organism evidence="1 2">
    <name type="scientific">Taibaiella chishuiensis</name>
    <dbReference type="NCBI Taxonomy" id="1434707"/>
    <lineage>
        <taxon>Bacteria</taxon>
        <taxon>Pseudomonadati</taxon>
        <taxon>Bacteroidota</taxon>
        <taxon>Chitinophagia</taxon>
        <taxon>Chitinophagales</taxon>
        <taxon>Chitinophagaceae</taxon>
        <taxon>Taibaiella</taxon>
    </lineage>
</organism>
<evidence type="ECO:0000313" key="2">
    <source>
        <dbReference type="Proteomes" id="UP000240572"/>
    </source>
</evidence>
<name>A0A2P8CXV2_9BACT</name>
<dbReference type="CDD" id="cd19958">
    <property type="entry name" value="pyocin_knob"/>
    <property type="match status" value="1"/>
</dbReference>
<gene>
    <name evidence="1" type="ORF">B0I18_11066</name>
</gene>
<dbReference type="AlphaFoldDB" id="A0A2P8CXV2"/>
<evidence type="ECO:0008006" key="3">
    <source>
        <dbReference type="Google" id="ProtNLM"/>
    </source>
</evidence>
<proteinExistence type="predicted"/>
<dbReference type="SUPFAM" id="SSF51126">
    <property type="entry name" value="Pectin lyase-like"/>
    <property type="match status" value="1"/>
</dbReference>
<dbReference type="InterPro" id="IPR011050">
    <property type="entry name" value="Pectin_lyase_fold/virulence"/>
</dbReference>
<dbReference type="InterPro" id="IPR012334">
    <property type="entry name" value="Pectin_lyas_fold"/>
</dbReference>
<protein>
    <recommendedName>
        <fullName evidence="3">Pectate lyase-like protein</fullName>
    </recommendedName>
</protein>